<accession>A0ABT4D905</accession>
<dbReference type="PANTHER" id="PTHR21666:SF270">
    <property type="entry name" value="MUREIN HYDROLASE ACTIVATOR ENVC"/>
    <property type="match status" value="1"/>
</dbReference>
<protein>
    <submittedName>
        <fullName evidence="3">M23 family metallopeptidase</fullName>
    </submittedName>
</protein>
<dbReference type="CDD" id="cd12797">
    <property type="entry name" value="M23_peptidase"/>
    <property type="match status" value="1"/>
</dbReference>
<dbReference type="PANTHER" id="PTHR21666">
    <property type="entry name" value="PEPTIDASE-RELATED"/>
    <property type="match status" value="1"/>
</dbReference>
<keyword evidence="1" id="KW-1133">Transmembrane helix</keyword>
<dbReference type="EMBL" id="JAPQFJ010000008">
    <property type="protein sequence ID" value="MCY6958792.1"/>
    <property type="molecule type" value="Genomic_DNA"/>
</dbReference>
<organism evidence="3 4">
    <name type="scientific">Clostridium brassicae</name>
    <dbReference type="NCBI Taxonomy" id="2999072"/>
    <lineage>
        <taxon>Bacteria</taxon>
        <taxon>Bacillati</taxon>
        <taxon>Bacillota</taxon>
        <taxon>Clostridia</taxon>
        <taxon>Eubacteriales</taxon>
        <taxon>Clostridiaceae</taxon>
        <taxon>Clostridium</taxon>
    </lineage>
</organism>
<name>A0ABT4D905_9CLOT</name>
<dbReference type="InterPro" id="IPR050570">
    <property type="entry name" value="Cell_wall_metabolism_enzyme"/>
</dbReference>
<dbReference type="InterPro" id="IPR011055">
    <property type="entry name" value="Dup_hybrid_motif"/>
</dbReference>
<dbReference type="Proteomes" id="UP001144612">
    <property type="component" value="Unassembled WGS sequence"/>
</dbReference>
<dbReference type="RefSeq" id="WP_268061208.1">
    <property type="nucleotide sequence ID" value="NZ_JAPQFJ010000008.1"/>
</dbReference>
<feature type="transmembrane region" description="Helical" evidence="1">
    <location>
        <begin position="17"/>
        <end position="36"/>
    </location>
</feature>
<reference evidence="3" key="1">
    <citation type="submission" date="2022-12" db="EMBL/GenBank/DDBJ databases">
        <title>Clostridium sp. nov., isolated from industrial wastewater.</title>
        <authorList>
            <person name="Jiayan W."/>
        </authorList>
    </citation>
    <scope>NUCLEOTIDE SEQUENCE</scope>
    <source>
        <strain evidence="3">ZC22-4</strain>
    </source>
</reference>
<comment type="caution">
    <text evidence="3">The sequence shown here is derived from an EMBL/GenBank/DDBJ whole genome shotgun (WGS) entry which is preliminary data.</text>
</comment>
<evidence type="ECO:0000256" key="1">
    <source>
        <dbReference type="SAM" id="Phobius"/>
    </source>
</evidence>
<evidence type="ECO:0000259" key="2">
    <source>
        <dbReference type="Pfam" id="PF01551"/>
    </source>
</evidence>
<evidence type="ECO:0000313" key="4">
    <source>
        <dbReference type="Proteomes" id="UP001144612"/>
    </source>
</evidence>
<dbReference type="Pfam" id="PF01551">
    <property type="entry name" value="Peptidase_M23"/>
    <property type="match status" value="1"/>
</dbReference>
<sequence length="257" mass="28516">MENKDKNKKTSFFEREGFYIILFVCLCIVAVVAALTTKNNKRVQNKPQTAQVQKVDVKEENDVAKALKEETQKKTYNNAMEVKKGTNSKTISNEAKIEPVKNGSKGLAVSKSKDPNFIKPVEGEVVMKYSLVPIHWETSGTDRPHFGINIKAKAGTPVKAVSDGEVKSVEEGSFGMTVTIYHPEYSKRTVYANLDKNVKVKVGDKVSQGKEIGKIGTTAIRGSNEKYGKEFLHFEVLKGSKGDAQSTSENPEKYVKY</sequence>
<proteinExistence type="predicted"/>
<dbReference type="InterPro" id="IPR016047">
    <property type="entry name" value="M23ase_b-sheet_dom"/>
</dbReference>
<gene>
    <name evidence="3" type="ORF">OW729_09250</name>
</gene>
<keyword evidence="1" id="KW-0472">Membrane</keyword>
<keyword evidence="1" id="KW-0812">Transmembrane</keyword>
<keyword evidence="4" id="KW-1185">Reference proteome</keyword>
<dbReference type="SUPFAM" id="SSF51261">
    <property type="entry name" value="Duplicated hybrid motif"/>
    <property type="match status" value="1"/>
</dbReference>
<dbReference type="Gene3D" id="2.70.70.10">
    <property type="entry name" value="Glucose Permease (Domain IIA)"/>
    <property type="match status" value="1"/>
</dbReference>
<evidence type="ECO:0000313" key="3">
    <source>
        <dbReference type="EMBL" id="MCY6958792.1"/>
    </source>
</evidence>
<feature type="domain" description="M23ase beta-sheet core" evidence="2">
    <location>
        <begin position="144"/>
        <end position="240"/>
    </location>
</feature>